<dbReference type="SUPFAM" id="SSF75217">
    <property type="entry name" value="alpha/beta knot"/>
    <property type="match status" value="1"/>
</dbReference>
<keyword evidence="7" id="KW-1185">Reference proteome</keyword>
<evidence type="ECO:0000313" key="7">
    <source>
        <dbReference type="Proteomes" id="UP000197065"/>
    </source>
</evidence>
<comment type="subunit">
    <text evidence="5">Homodimer.</text>
</comment>
<evidence type="ECO:0000313" key="6">
    <source>
        <dbReference type="EMBL" id="SNB53592.1"/>
    </source>
</evidence>
<keyword evidence="2 5" id="KW-0808">Transferase</keyword>
<dbReference type="PANTHER" id="PTHR33603:SF1">
    <property type="entry name" value="RIBOSOMAL RNA LARGE SUBUNIT METHYLTRANSFERASE H"/>
    <property type="match status" value="1"/>
</dbReference>
<keyword evidence="1 5" id="KW-0489">Methyltransferase</keyword>
<feature type="binding site" evidence="5">
    <location>
        <begin position="119"/>
        <end position="124"/>
    </location>
    <ligand>
        <name>S-adenosyl-L-methionine</name>
        <dbReference type="ChEBI" id="CHEBI:59789"/>
    </ligand>
</feature>
<evidence type="ECO:0000256" key="1">
    <source>
        <dbReference type="ARBA" id="ARBA00022603"/>
    </source>
</evidence>
<gene>
    <name evidence="5" type="primary">rlmH</name>
    <name evidence="6" type="ORF">SAMN07250955_101378</name>
</gene>
<evidence type="ECO:0000256" key="2">
    <source>
        <dbReference type="ARBA" id="ARBA00022679"/>
    </source>
</evidence>
<keyword evidence="5" id="KW-0698">rRNA processing</keyword>
<feature type="binding site" evidence="5">
    <location>
        <position position="68"/>
    </location>
    <ligand>
        <name>S-adenosyl-L-methionine</name>
        <dbReference type="ChEBI" id="CHEBI:59789"/>
    </ligand>
</feature>
<name>A0A212Q2Q1_9PROT</name>
<feature type="binding site" evidence="5">
    <location>
        <position position="100"/>
    </location>
    <ligand>
        <name>S-adenosyl-L-methionine</name>
        <dbReference type="ChEBI" id="CHEBI:59789"/>
    </ligand>
</feature>
<comment type="similarity">
    <text evidence="4 5">Belongs to the RNA methyltransferase RlmH family.</text>
</comment>
<keyword evidence="3 5" id="KW-0949">S-adenosyl-L-methionine</keyword>
<evidence type="ECO:0000256" key="3">
    <source>
        <dbReference type="ARBA" id="ARBA00022691"/>
    </source>
</evidence>
<dbReference type="PANTHER" id="PTHR33603">
    <property type="entry name" value="METHYLTRANSFERASE"/>
    <property type="match status" value="1"/>
</dbReference>
<comment type="function">
    <text evidence="5">Specifically methylates the pseudouridine at position 1915 (m3Psi1915) in 23S rRNA.</text>
</comment>
<dbReference type="HAMAP" id="MF_00658">
    <property type="entry name" value="23SrRNA_methyltr_H"/>
    <property type="match status" value="1"/>
</dbReference>
<evidence type="ECO:0000256" key="4">
    <source>
        <dbReference type="ARBA" id="ARBA00038303"/>
    </source>
</evidence>
<organism evidence="6 7">
    <name type="scientific">Arboricoccus pini</name>
    <dbReference type="NCBI Taxonomy" id="1963835"/>
    <lineage>
        <taxon>Bacteria</taxon>
        <taxon>Pseudomonadati</taxon>
        <taxon>Pseudomonadota</taxon>
        <taxon>Alphaproteobacteria</taxon>
        <taxon>Geminicoccales</taxon>
        <taxon>Geminicoccaceae</taxon>
        <taxon>Arboricoccus</taxon>
    </lineage>
</organism>
<dbReference type="AlphaFoldDB" id="A0A212Q2Q1"/>
<sequence>MRIRCLTIGRSRDRLIAELVERYRARCPWTIEFVELDLKKQVDRARRIDGEGDLLLAAIERDERVIVLDERGRSLSSEAFAELLGGWRDQGMADVACLIGGADGLAPRVRERADLLLALGTLTWPHELVRVLLAEQLYRASAILSGHPYHRA</sequence>
<dbReference type="Pfam" id="PF02590">
    <property type="entry name" value="SPOUT_MTase"/>
    <property type="match status" value="1"/>
</dbReference>
<dbReference type="Gene3D" id="3.40.1280.10">
    <property type="match status" value="1"/>
</dbReference>
<reference evidence="6 7" key="1">
    <citation type="submission" date="2017-06" db="EMBL/GenBank/DDBJ databases">
        <authorList>
            <person name="Kim H.J."/>
            <person name="Triplett B.A."/>
        </authorList>
    </citation>
    <scope>NUCLEOTIDE SEQUENCE [LARGE SCALE GENOMIC DNA]</scope>
    <source>
        <strain evidence="6 7">B29T1</strain>
    </source>
</reference>
<dbReference type="InterPro" id="IPR003742">
    <property type="entry name" value="RlmH-like"/>
</dbReference>
<dbReference type="RefSeq" id="WP_088559681.1">
    <property type="nucleotide sequence ID" value="NZ_FYEH01000001.1"/>
</dbReference>
<protein>
    <recommendedName>
        <fullName evidence="5">Ribosomal RNA large subunit methyltransferase H</fullName>
        <ecNumber evidence="5">2.1.1.177</ecNumber>
    </recommendedName>
    <alternativeName>
        <fullName evidence="5">23S rRNA (pseudouridine1915-N3)-methyltransferase</fullName>
    </alternativeName>
    <alternativeName>
        <fullName evidence="5">23S rRNA m3Psi1915 methyltransferase</fullName>
    </alternativeName>
    <alternativeName>
        <fullName evidence="5">rRNA (pseudouridine-N3-)-methyltransferase RlmH</fullName>
    </alternativeName>
</protein>
<dbReference type="PIRSF" id="PIRSF004505">
    <property type="entry name" value="MT_bac"/>
    <property type="match status" value="1"/>
</dbReference>
<dbReference type="OrthoDB" id="9806643at2"/>
<dbReference type="CDD" id="cd18081">
    <property type="entry name" value="RlmH-like"/>
    <property type="match status" value="1"/>
</dbReference>
<proteinExistence type="inferred from homology"/>
<dbReference type="GO" id="GO:0005737">
    <property type="term" value="C:cytoplasm"/>
    <property type="evidence" value="ECO:0007669"/>
    <property type="project" value="UniProtKB-SubCell"/>
</dbReference>
<dbReference type="InterPro" id="IPR029028">
    <property type="entry name" value="Alpha/beta_knot_MTases"/>
</dbReference>
<comment type="catalytic activity">
    <reaction evidence="5">
        <text>pseudouridine(1915) in 23S rRNA + S-adenosyl-L-methionine = N(3)-methylpseudouridine(1915) in 23S rRNA + S-adenosyl-L-homocysteine + H(+)</text>
        <dbReference type="Rhea" id="RHEA:42752"/>
        <dbReference type="Rhea" id="RHEA-COMP:10221"/>
        <dbReference type="Rhea" id="RHEA-COMP:10222"/>
        <dbReference type="ChEBI" id="CHEBI:15378"/>
        <dbReference type="ChEBI" id="CHEBI:57856"/>
        <dbReference type="ChEBI" id="CHEBI:59789"/>
        <dbReference type="ChEBI" id="CHEBI:65314"/>
        <dbReference type="ChEBI" id="CHEBI:74486"/>
        <dbReference type="EC" id="2.1.1.177"/>
    </reaction>
</comment>
<dbReference type="GO" id="GO:0070038">
    <property type="term" value="F:rRNA (pseudouridine-N3-)-methyltransferase activity"/>
    <property type="evidence" value="ECO:0007669"/>
    <property type="project" value="UniProtKB-UniRule"/>
</dbReference>
<dbReference type="Proteomes" id="UP000197065">
    <property type="component" value="Unassembled WGS sequence"/>
</dbReference>
<dbReference type="InterPro" id="IPR029026">
    <property type="entry name" value="tRNA_m1G_MTases_N"/>
</dbReference>
<dbReference type="EC" id="2.1.1.177" evidence="5"/>
<dbReference type="EMBL" id="FYEH01000001">
    <property type="protein sequence ID" value="SNB53592.1"/>
    <property type="molecule type" value="Genomic_DNA"/>
</dbReference>
<keyword evidence="5" id="KW-0963">Cytoplasm</keyword>
<evidence type="ECO:0000256" key="5">
    <source>
        <dbReference type="HAMAP-Rule" id="MF_00658"/>
    </source>
</evidence>
<comment type="subcellular location">
    <subcellularLocation>
        <location evidence="5">Cytoplasm</location>
    </subcellularLocation>
</comment>
<accession>A0A212Q2Q1</accession>